<name>A0ACB7S011_HYAAI</name>
<organism evidence="1 2">
    <name type="scientific">Hyalomma asiaticum</name>
    <name type="common">Tick</name>
    <dbReference type="NCBI Taxonomy" id="266040"/>
    <lineage>
        <taxon>Eukaryota</taxon>
        <taxon>Metazoa</taxon>
        <taxon>Ecdysozoa</taxon>
        <taxon>Arthropoda</taxon>
        <taxon>Chelicerata</taxon>
        <taxon>Arachnida</taxon>
        <taxon>Acari</taxon>
        <taxon>Parasitiformes</taxon>
        <taxon>Ixodida</taxon>
        <taxon>Ixodoidea</taxon>
        <taxon>Ixodidae</taxon>
        <taxon>Hyalomminae</taxon>
        <taxon>Hyalomma</taxon>
    </lineage>
</organism>
<accession>A0ACB7S011</accession>
<reference evidence="1" key="1">
    <citation type="submission" date="2020-05" db="EMBL/GenBank/DDBJ databases">
        <title>Large-scale comparative analyses of tick genomes elucidate their genetic diversity and vector capacities.</title>
        <authorList>
            <person name="Jia N."/>
            <person name="Wang J."/>
            <person name="Shi W."/>
            <person name="Du L."/>
            <person name="Sun Y."/>
            <person name="Zhan W."/>
            <person name="Jiang J."/>
            <person name="Wang Q."/>
            <person name="Zhang B."/>
            <person name="Ji P."/>
            <person name="Sakyi L.B."/>
            <person name="Cui X."/>
            <person name="Yuan T."/>
            <person name="Jiang B."/>
            <person name="Yang W."/>
            <person name="Lam T.T.-Y."/>
            <person name="Chang Q."/>
            <person name="Ding S."/>
            <person name="Wang X."/>
            <person name="Zhu J."/>
            <person name="Ruan X."/>
            <person name="Zhao L."/>
            <person name="Wei J."/>
            <person name="Que T."/>
            <person name="Du C."/>
            <person name="Cheng J."/>
            <person name="Dai P."/>
            <person name="Han X."/>
            <person name="Huang E."/>
            <person name="Gao Y."/>
            <person name="Liu J."/>
            <person name="Shao H."/>
            <person name="Ye R."/>
            <person name="Li L."/>
            <person name="Wei W."/>
            <person name="Wang X."/>
            <person name="Wang C."/>
            <person name="Yang T."/>
            <person name="Huo Q."/>
            <person name="Li W."/>
            <person name="Guo W."/>
            <person name="Chen H."/>
            <person name="Zhou L."/>
            <person name="Ni X."/>
            <person name="Tian J."/>
            <person name="Zhou Y."/>
            <person name="Sheng Y."/>
            <person name="Liu T."/>
            <person name="Pan Y."/>
            <person name="Xia L."/>
            <person name="Li J."/>
            <person name="Zhao F."/>
            <person name="Cao W."/>
        </authorList>
    </citation>
    <scope>NUCLEOTIDE SEQUENCE</scope>
    <source>
        <strain evidence="1">Hyas-2018</strain>
    </source>
</reference>
<protein>
    <submittedName>
        <fullName evidence="1">Uncharacterized protein</fullName>
    </submittedName>
</protein>
<proteinExistence type="predicted"/>
<dbReference type="EMBL" id="CM023487">
    <property type="protein sequence ID" value="KAH6926109.1"/>
    <property type="molecule type" value="Genomic_DNA"/>
</dbReference>
<evidence type="ECO:0000313" key="2">
    <source>
        <dbReference type="Proteomes" id="UP000821845"/>
    </source>
</evidence>
<keyword evidence="2" id="KW-1185">Reference proteome</keyword>
<evidence type="ECO:0000313" key="1">
    <source>
        <dbReference type="EMBL" id="KAH6926109.1"/>
    </source>
</evidence>
<gene>
    <name evidence="1" type="ORF">HPB50_014559</name>
</gene>
<comment type="caution">
    <text evidence="1">The sequence shown here is derived from an EMBL/GenBank/DDBJ whole genome shotgun (WGS) entry which is preliminary data.</text>
</comment>
<sequence>MSCQRSIALKKFFACSSAFHCYMKNKDDLLPAGGGTDCSIVCGYKDCVQLGLTHSDCSDYKNFIDPVHYFMRNDIAVFVKPCQVDRNPPATNVTALKTCDEDKAIHAYLTYAKKFFDNVDSEELQKMSKLSPKAKVNSRLMENWIRDEDLATKPQTKIDPCTVVKSWLNSYYEDILKWNCTTDSALYKGSQALYQSSHG</sequence>
<dbReference type="Proteomes" id="UP000821845">
    <property type="component" value="Chromosome 7"/>
</dbReference>